<feature type="coiled-coil region" evidence="1">
    <location>
        <begin position="178"/>
        <end position="205"/>
    </location>
</feature>
<evidence type="ECO:0000256" key="1">
    <source>
        <dbReference type="SAM" id="Coils"/>
    </source>
</evidence>
<dbReference type="WBParaSite" id="SVE_0549700.1">
    <property type="protein sequence ID" value="SVE_0549700.1"/>
    <property type="gene ID" value="SVE_0549700"/>
</dbReference>
<protein>
    <submittedName>
        <fullName evidence="3">PEHE domain-containing protein</fullName>
    </submittedName>
</protein>
<organism evidence="2 3">
    <name type="scientific">Strongyloides venezuelensis</name>
    <name type="common">Threadworm</name>
    <dbReference type="NCBI Taxonomy" id="75913"/>
    <lineage>
        <taxon>Eukaryota</taxon>
        <taxon>Metazoa</taxon>
        <taxon>Ecdysozoa</taxon>
        <taxon>Nematoda</taxon>
        <taxon>Chromadorea</taxon>
        <taxon>Rhabditida</taxon>
        <taxon>Tylenchina</taxon>
        <taxon>Panagrolaimomorpha</taxon>
        <taxon>Strongyloidoidea</taxon>
        <taxon>Strongyloididae</taxon>
        <taxon>Strongyloides</taxon>
    </lineage>
</organism>
<accession>A0A0K0F9J6</accession>
<dbReference type="AlphaFoldDB" id="A0A0K0F9J6"/>
<evidence type="ECO:0000313" key="2">
    <source>
        <dbReference type="Proteomes" id="UP000035680"/>
    </source>
</evidence>
<reference evidence="3" key="2">
    <citation type="submission" date="2015-08" db="UniProtKB">
        <authorList>
            <consortium name="WormBaseParasite"/>
        </authorList>
    </citation>
    <scope>IDENTIFICATION</scope>
</reference>
<keyword evidence="2" id="KW-1185">Reference proteome</keyword>
<name>A0A0K0F9J6_STRVS</name>
<evidence type="ECO:0000313" key="3">
    <source>
        <dbReference type="WBParaSite" id="SVE_0549700.1"/>
    </source>
</evidence>
<sequence>MDDTIRKQDNKENFFGRINMVIIYVKYKTNQINKWVVNFTINNFMWFLKQIYKIKPLKIVFQCIHRFFCKIKLITAKNDIGNTVLINKTKSDYSSYSNSFTSDSDAISAENLGFSLNNLSKKSKRKKYEKTKWKKKTKYSKELLHDLYGNTDDCPLTDGFDEKLYFRTTRYDVSSTFSDQAMSKIKEMEEEIVRLRRQIELVCHLKALQIEKDEELSNNKLKTSLNSMQNLYIPTPPPLPFISNTASFDDSTSIKTSKSCDILSHKSSRFDNDTLLCELQNIKLKHIEPIGRKKKFGSFLEEALHEKFKNVQLEDLSESEYSLSDWSD</sequence>
<proteinExistence type="predicted"/>
<dbReference type="Proteomes" id="UP000035680">
    <property type="component" value="Unassembled WGS sequence"/>
</dbReference>
<reference evidence="2" key="1">
    <citation type="submission" date="2014-07" db="EMBL/GenBank/DDBJ databases">
        <authorList>
            <person name="Martin A.A"/>
            <person name="De Silva N."/>
        </authorList>
    </citation>
    <scope>NUCLEOTIDE SEQUENCE</scope>
</reference>
<keyword evidence="1" id="KW-0175">Coiled coil</keyword>